<reference evidence="1 2" key="1">
    <citation type="submission" date="2023-04" db="EMBL/GenBank/DDBJ databases">
        <title>Clostridium tannerae sp. nov., isolated from the fecal material of an alpaca.</title>
        <authorList>
            <person name="Miller S."/>
            <person name="Hendry M."/>
            <person name="King J."/>
            <person name="Sankaranarayanan K."/>
            <person name="Lawson P.A."/>
        </authorList>
    </citation>
    <scope>NUCLEOTIDE SEQUENCE [LARGE SCALE GENOMIC DNA]</scope>
    <source>
        <strain evidence="1 2">A1-XYC3</strain>
    </source>
</reference>
<evidence type="ECO:0000313" key="1">
    <source>
        <dbReference type="EMBL" id="MDW8800686.1"/>
    </source>
</evidence>
<evidence type="ECO:0000313" key="2">
    <source>
        <dbReference type="Proteomes" id="UP001281656"/>
    </source>
</evidence>
<dbReference type="Proteomes" id="UP001281656">
    <property type="component" value="Unassembled WGS sequence"/>
</dbReference>
<keyword evidence="2" id="KW-1185">Reference proteome</keyword>
<dbReference type="EMBL" id="JARUJP010000005">
    <property type="protein sequence ID" value="MDW8800686.1"/>
    <property type="molecule type" value="Genomic_DNA"/>
</dbReference>
<gene>
    <name evidence="1" type="ORF">P8V03_05910</name>
</gene>
<evidence type="ECO:0008006" key="3">
    <source>
        <dbReference type="Google" id="ProtNLM"/>
    </source>
</evidence>
<comment type="caution">
    <text evidence="1">The sequence shown here is derived from an EMBL/GenBank/DDBJ whole genome shotgun (WGS) entry which is preliminary data.</text>
</comment>
<proteinExistence type="predicted"/>
<organism evidence="1 2">
    <name type="scientific">Clostridium tanneri</name>
    <dbReference type="NCBI Taxonomy" id="3037988"/>
    <lineage>
        <taxon>Bacteria</taxon>
        <taxon>Bacillati</taxon>
        <taxon>Bacillota</taxon>
        <taxon>Clostridia</taxon>
        <taxon>Eubacteriales</taxon>
        <taxon>Clostridiaceae</taxon>
        <taxon>Clostridium</taxon>
    </lineage>
</organism>
<accession>A0ABU4JRG6</accession>
<protein>
    <recommendedName>
        <fullName evidence="3">Flagellar hook-length control protein FliK</fullName>
    </recommendedName>
</protein>
<name>A0ABU4JRG6_9CLOT</name>
<sequence>MAGIWNVNSVNDINAKKILRKLSFNVGENFAARVINSDKLTGEVLLKLLDGWQFSAELQNPMDILPEGLLRFQVEGFEDGKLQLKLINVNDKEQSSERKTLDFLLKEKGITVNKEDYSLLSKMVKHEIPLTKENISKIKTIVDFQNKIKLNYEEEDLFISRYMQSKGIEPSGKEGTKIANTLKSFFNQLKSISEDDIITLLENGIELTEENIKSFNDIFKGSSSIYKDIREFKENVTTLINNKEVEHTGKLNVQLSIEESSLLEDGAELTEENIKSFNDISKGSSSIYKGIREFKENVTTLINNREVEHTGKLNVQLNIEESNLPASEGASNIEINEEQKLALNSTENDKVKRLTNSNEKPDQVSKMVAEDSEKDGIALNKMIKKEYSIDDIAKNIKEQISTKTEEMKTVIRAVLEQKGELKPEAYNNLIQVLDKSINDFKVYNTISNQYYYMDLPINLENYEYQCKLMIKDERKKGKRIDSTDVKIAASVNTIHMGTIDAYIKVKNYNMDVELKCDELWTKVLDLGKEKISSDLSNMGYNVYIRVDERQEDMNITSCRDFFEDVNLGRINTKV</sequence>
<dbReference type="RefSeq" id="WP_318797218.1">
    <property type="nucleotide sequence ID" value="NZ_JARUJP010000005.1"/>
</dbReference>